<evidence type="ECO:0000313" key="3">
    <source>
        <dbReference type="Proteomes" id="UP000678276"/>
    </source>
</evidence>
<dbReference type="RefSeq" id="WP_209592810.1">
    <property type="nucleotide sequence ID" value="NZ_JAGJCF010000001.1"/>
</dbReference>
<evidence type="ECO:0000256" key="1">
    <source>
        <dbReference type="SAM" id="MobiDB-lite"/>
    </source>
</evidence>
<evidence type="ECO:0000313" key="2">
    <source>
        <dbReference type="EMBL" id="MBP0614406.1"/>
    </source>
</evidence>
<organism evidence="2 3">
    <name type="scientific">Jiella mangrovi</name>
    <dbReference type="NCBI Taxonomy" id="2821407"/>
    <lineage>
        <taxon>Bacteria</taxon>
        <taxon>Pseudomonadati</taxon>
        <taxon>Pseudomonadota</taxon>
        <taxon>Alphaproteobacteria</taxon>
        <taxon>Hyphomicrobiales</taxon>
        <taxon>Aurantimonadaceae</taxon>
        <taxon>Jiella</taxon>
    </lineage>
</organism>
<protein>
    <submittedName>
        <fullName evidence="2">Uncharacterized protein</fullName>
    </submittedName>
</protein>
<dbReference type="Proteomes" id="UP000678276">
    <property type="component" value="Unassembled WGS sequence"/>
</dbReference>
<dbReference type="Gene3D" id="3.30.365.10">
    <property type="entry name" value="Aldehyde oxidase/xanthine dehydrogenase, molybdopterin binding domain"/>
    <property type="match status" value="1"/>
</dbReference>
<sequence>MLLSMLGAAIRHEVWRQQSSIGAGMRNLREAPNLPAGKSSDRPGEPFLGTGKCSQGPAVAALANAEHDAAGIRIYDLPCTPERLRAALCVV</sequence>
<dbReference type="SUPFAM" id="SSF56003">
    <property type="entry name" value="Molybdenum cofactor-binding domain"/>
    <property type="match status" value="1"/>
</dbReference>
<comment type="caution">
    <text evidence="2">The sequence shown here is derived from an EMBL/GenBank/DDBJ whole genome shotgun (WGS) entry which is preliminary data.</text>
</comment>
<dbReference type="InterPro" id="IPR037165">
    <property type="entry name" value="AldOxase/xan_DH_Mopterin-bd_sf"/>
</dbReference>
<accession>A0ABS4BDZ8</accession>
<dbReference type="EMBL" id="JAGJCF010000001">
    <property type="protein sequence ID" value="MBP0614406.1"/>
    <property type="molecule type" value="Genomic_DNA"/>
</dbReference>
<reference evidence="2 3" key="1">
    <citation type="submission" date="2021-04" db="EMBL/GenBank/DDBJ databases">
        <title>Whole genome sequence of Jiella sp. KSK16Y-1.</title>
        <authorList>
            <person name="Tuo L."/>
        </authorList>
    </citation>
    <scope>NUCLEOTIDE SEQUENCE [LARGE SCALE GENOMIC DNA]</scope>
    <source>
        <strain evidence="2 3">KSK16Y-1</strain>
    </source>
</reference>
<feature type="region of interest" description="Disordered" evidence="1">
    <location>
        <begin position="26"/>
        <end position="50"/>
    </location>
</feature>
<keyword evidence="3" id="KW-1185">Reference proteome</keyword>
<gene>
    <name evidence="2" type="ORF">J6595_02230</name>
</gene>
<proteinExistence type="predicted"/>
<name>A0ABS4BDZ8_9HYPH</name>